<dbReference type="AlphaFoldDB" id="A0A9X3ND21"/>
<dbReference type="Pfam" id="PF13191">
    <property type="entry name" value="AAA_16"/>
    <property type="match status" value="1"/>
</dbReference>
<comment type="caution">
    <text evidence="3">The sequence shown here is derived from an EMBL/GenBank/DDBJ whole genome shotgun (WGS) entry which is preliminary data.</text>
</comment>
<feature type="domain" description="Orc1-like AAA ATPase" evidence="2">
    <location>
        <begin position="377"/>
        <end position="537"/>
    </location>
</feature>
<proteinExistence type="predicted"/>
<dbReference type="SUPFAM" id="SSF52540">
    <property type="entry name" value="P-loop containing nucleoside triphosphate hydrolases"/>
    <property type="match status" value="1"/>
</dbReference>
<feature type="domain" description="CHAT" evidence="1">
    <location>
        <begin position="83"/>
        <end position="338"/>
    </location>
</feature>
<dbReference type="Proteomes" id="UP001147653">
    <property type="component" value="Unassembled WGS sequence"/>
</dbReference>
<protein>
    <submittedName>
        <fullName evidence="3">CHAT domain-containing protein</fullName>
    </submittedName>
</protein>
<dbReference type="InterPro" id="IPR024983">
    <property type="entry name" value="CHAT_dom"/>
</dbReference>
<evidence type="ECO:0000313" key="3">
    <source>
        <dbReference type="EMBL" id="MDA0182949.1"/>
    </source>
</evidence>
<dbReference type="RefSeq" id="WP_270027333.1">
    <property type="nucleotide sequence ID" value="NZ_JAPDDP010000044.1"/>
</dbReference>
<evidence type="ECO:0000313" key="4">
    <source>
        <dbReference type="Proteomes" id="UP001147653"/>
    </source>
</evidence>
<keyword evidence="4" id="KW-1185">Reference proteome</keyword>
<organism evidence="3 4">
    <name type="scientific">Solirubrobacter phytolaccae</name>
    <dbReference type="NCBI Taxonomy" id="1404360"/>
    <lineage>
        <taxon>Bacteria</taxon>
        <taxon>Bacillati</taxon>
        <taxon>Actinomycetota</taxon>
        <taxon>Thermoleophilia</taxon>
        <taxon>Solirubrobacterales</taxon>
        <taxon>Solirubrobacteraceae</taxon>
        <taxon>Solirubrobacter</taxon>
    </lineage>
</organism>
<dbReference type="Pfam" id="PF12770">
    <property type="entry name" value="CHAT"/>
    <property type="match status" value="1"/>
</dbReference>
<accession>A0A9X3ND21</accession>
<evidence type="ECO:0000259" key="1">
    <source>
        <dbReference type="Pfam" id="PF12770"/>
    </source>
</evidence>
<reference evidence="3" key="1">
    <citation type="submission" date="2022-10" db="EMBL/GenBank/DDBJ databases">
        <title>The WGS of Solirubrobacter phytolaccae KCTC 29190.</title>
        <authorList>
            <person name="Jiang Z."/>
        </authorList>
    </citation>
    <scope>NUCLEOTIDE SEQUENCE</scope>
    <source>
        <strain evidence="3">KCTC 29190</strain>
    </source>
</reference>
<dbReference type="InterPro" id="IPR041664">
    <property type="entry name" value="AAA_16"/>
</dbReference>
<gene>
    <name evidence="3" type="ORF">OJ997_21735</name>
</gene>
<dbReference type="Gene3D" id="3.40.50.300">
    <property type="entry name" value="P-loop containing nucleotide triphosphate hydrolases"/>
    <property type="match status" value="1"/>
</dbReference>
<evidence type="ECO:0000259" key="2">
    <source>
        <dbReference type="Pfam" id="PF13191"/>
    </source>
</evidence>
<dbReference type="InterPro" id="IPR027417">
    <property type="entry name" value="P-loop_NTPase"/>
</dbReference>
<dbReference type="EMBL" id="JAPDDP010000044">
    <property type="protein sequence ID" value="MDA0182949.1"/>
    <property type="molecule type" value="Genomic_DNA"/>
</dbReference>
<sequence>MPEHDSGTAMQTAVIKVTRSAPAADFTVELLDADGDRLEIETMVAGLPELAALQVLPSAATIGQALVAFYADTTSSHQFSPIGTALGDLLLGGKVGAHWTRLQGAGPHRTLLQIEDPDLALLPWELIRHGQRRLFANPQAPWARADALVPEPAEELLPLRLLVVEAPGMGLDTAAETRGIKAALSAFDGAVDAHFLTNPSESDLRAAFEFRPHVFHFSGHAGPDPDSGLPGLQIADLSLTSDYVVHFLSNELPRLVVLNACRTANGDVGQVHTLVESFLEIGAAAVVGMRGDIHGAPAACFGEQLYRALAAHHPIDVAVATARNELARSHSAVLRDWSLPSLTLRVPPEHVLPMCERTTKDDRKALEDELGDRLRTFVDRSNERRKLTAIDPHVGSPERLVVVHGEMESGKTALLQWIRRRSAMRGVCVRYVDFRSPERINFVRALEIIRDEPDDVALLGLSPTAFSSFNYDLGFLLEGRLPVAHSNGVSAVPAPERPKSYELGENMVDEIFTSFRTALQSATSAERPLVLILDHVGAVLQPDFTDRLYPLLIKRVLATKELEHVRIVVVLSPEQRRDYWPASDADVGYRVPVDLLKPGEFQRCAEDVVLALGKPLNAVLSNLIAALEPLFAPADWVPKKLDEVRGLIP</sequence>
<name>A0A9X3ND21_9ACTN</name>